<reference evidence="2 3" key="1">
    <citation type="submission" date="2016-10" db="EMBL/GenBank/DDBJ databases">
        <authorList>
            <person name="de Groot N.N."/>
        </authorList>
    </citation>
    <scope>NUCLEOTIDE SEQUENCE [LARGE SCALE GENOMIC DNA]</scope>
    <source>
        <strain evidence="2 3">DSM 10495</strain>
    </source>
</reference>
<dbReference type="RefSeq" id="WP_066217517.1">
    <property type="nucleotide sequence ID" value="NZ_FNSN01000004.1"/>
</dbReference>
<name>A0A1H4WTY7_9MICC</name>
<protein>
    <submittedName>
        <fullName evidence="2">Uncharacterized protein</fullName>
    </submittedName>
</protein>
<dbReference type="STRING" id="156980.SAMN04489745_3449"/>
<organism evidence="2 3">
    <name type="scientific">Arthrobacter woluwensis</name>
    <dbReference type="NCBI Taxonomy" id="156980"/>
    <lineage>
        <taxon>Bacteria</taxon>
        <taxon>Bacillati</taxon>
        <taxon>Actinomycetota</taxon>
        <taxon>Actinomycetes</taxon>
        <taxon>Micrococcales</taxon>
        <taxon>Micrococcaceae</taxon>
        <taxon>Arthrobacter</taxon>
    </lineage>
</organism>
<accession>A0A1H4WTY7</accession>
<gene>
    <name evidence="1" type="ORF">SAMN04489745_3449</name>
    <name evidence="2" type="ORF">SAMN04489745_3555</name>
</gene>
<proteinExistence type="predicted"/>
<evidence type="ECO:0000313" key="1">
    <source>
        <dbReference type="EMBL" id="SEC89572.1"/>
    </source>
</evidence>
<evidence type="ECO:0000313" key="2">
    <source>
        <dbReference type="EMBL" id="SEC96014.1"/>
    </source>
</evidence>
<dbReference type="AlphaFoldDB" id="A0A1H4WTY7"/>
<sequence>MSHWEDAVHAGADALPVTNHTSFADSRDVLAAADEHLHDHYLERIIKGQDDQADEALLDHYRLIVLREELERAERVFGELPVGRKKQRACDLVTHLSARVAELEGQKQ</sequence>
<dbReference type="EMBL" id="FNSN01000006">
    <property type="protein sequence ID" value="SEC96014.1"/>
    <property type="molecule type" value="Genomic_DNA"/>
</dbReference>
<dbReference type="EMBL" id="FNSN01000004">
    <property type="protein sequence ID" value="SEC89572.1"/>
    <property type="molecule type" value="Genomic_DNA"/>
</dbReference>
<evidence type="ECO:0000313" key="3">
    <source>
        <dbReference type="Proteomes" id="UP000182652"/>
    </source>
</evidence>
<dbReference type="Proteomes" id="UP000182652">
    <property type="component" value="Unassembled WGS sequence"/>
</dbReference>
<keyword evidence="3" id="KW-1185">Reference proteome</keyword>